<organism evidence="2 3">
    <name type="scientific">Cohnella hashimotonis</name>
    <dbReference type="NCBI Taxonomy" id="2826895"/>
    <lineage>
        <taxon>Bacteria</taxon>
        <taxon>Bacillati</taxon>
        <taxon>Bacillota</taxon>
        <taxon>Bacilli</taxon>
        <taxon>Bacillales</taxon>
        <taxon>Paenibacillaceae</taxon>
        <taxon>Cohnella</taxon>
    </lineage>
</organism>
<evidence type="ECO:0000313" key="3">
    <source>
        <dbReference type="Proteomes" id="UP001161691"/>
    </source>
</evidence>
<gene>
    <name evidence="2" type="ORF">KB449_05325</name>
</gene>
<sequence length="313" mass="34908">MPNLWAHIQFGRELAEAMPLPYLKDPALRKAFQLGCQGPDFLFYDRFLPWQRSHTAANRLGSLMHNVACGPFLNDLFDAARKSSGEKETEAYAAGFLLHHVLDRHVHPYIFSLSGFRKWKHQQFETALDSAVMWRRAGIHTGNTPVSKEIDTGGTLPGGMADILHALSCKHYPGLASELTVDMLNASVRQFFAAQRLFFDPSGWKGRLTFGMLAPFSPPRTIPPWDVLNARRSGWIDPVDRTRIRQESVFELWDAALVDGKHTLGAGLRWLGARSDGEAEEEKAGFLSLVGNVSYETGLPCGSAWITFAEPVV</sequence>
<keyword evidence="3" id="KW-1185">Reference proteome</keyword>
<name>A0ABT6TCR3_9BACL</name>
<accession>A0ABT6TCR3</accession>
<protein>
    <submittedName>
        <fullName evidence="2">Zinc dependent phospholipase C family protein</fullName>
    </submittedName>
</protein>
<reference evidence="2" key="1">
    <citation type="submission" date="2023-04" db="EMBL/GenBank/DDBJ databases">
        <title>Comparative genomic analysis of Cohnella hashimotonis sp. nov., isolated from the International Space Station.</title>
        <authorList>
            <person name="Venkateswaran K."/>
            <person name="Simpson A."/>
        </authorList>
    </citation>
    <scope>NUCLEOTIDE SEQUENCE</scope>
    <source>
        <strain evidence="2">F6_2S_P_1</strain>
    </source>
</reference>
<proteinExistence type="predicted"/>
<dbReference type="RefSeq" id="WP_282907375.1">
    <property type="nucleotide sequence ID" value="NZ_JAGRPV010000001.1"/>
</dbReference>
<dbReference type="InterPro" id="IPR029002">
    <property type="entry name" value="PLPC/GPLD1"/>
</dbReference>
<dbReference type="EMBL" id="JAGRPV010000001">
    <property type="protein sequence ID" value="MDI4644371.1"/>
    <property type="molecule type" value="Genomic_DNA"/>
</dbReference>
<feature type="domain" description="Phospholipase C/D" evidence="1">
    <location>
        <begin position="7"/>
        <end position="132"/>
    </location>
</feature>
<dbReference type="Proteomes" id="UP001161691">
    <property type="component" value="Unassembled WGS sequence"/>
</dbReference>
<evidence type="ECO:0000313" key="2">
    <source>
        <dbReference type="EMBL" id="MDI4644371.1"/>
    </source>
</evidence>
<dbReference type="Pfam" id="PF00882">
    <property type="entry name" value="Zn_dep_PLPC"/>
    <property type="match status" value="1"/>
</dbReference>
<evidence type="ECO:0000259" key="1">
    <source>
        <dbReference type="Pfam" id="PF00882"/>
    </source>
</evidence>
<comment type="caution">
    <text evidence="2">The sequence shown here is derived from an EMBL/GenBank/DDBJ whole genome shotgun (WGS) entry which is preliminary data.</text>
</comment>